<dbReference type="InterPro" id="IPR013122">
    <property type="entry name" value="PKD1_2_channel"/>
</dbReference>
<evidence type="ECO:0000259" key="10">
    <source>
        <dbReference type="Pfam" id="PF20519"/>
    </source>
</evidence>
<dbReference type="GO" id="GO:0016020">
    <property type="term" value="C:membrane"/>
    <property type="evidence" value="ECO:0007669"/>
    <property type="project" value="UniProtKB-SubCell"/>
</dbReference>
<organism evidence="11">
    <name type="scientific">Oxyrrhis marina</name>
    <name type="common">Dinoflagellate</name>
    <dbReference type="NCBI Taxonomy" id="2969"/>
    <lineage>
        <taxon>Eukaryota</taxon>
        <taxon>Sar</taxon>
        <taxon>Alveolata</taxon>
        <taxon>Dinophyceae</taxon>
        <taxon>Oxyrrhinales</taxon>
        <taxon>Oxyrrhinaceae</taxon>
        <taxon>Oxyrrhis</taxon>
    </lineage>
</organism>
<dbReference type="InterPro" id="IPR003915">
    <property type="entry name" value="PKD_2"/>
</dbReference>
<dbReference type="Gene3D" id="1.10.287.70">
    <property type="match status" value="1"/>
</dbReference>
<feature type="domain" description="Polycystin" evidence="10">
    <location>
        <begin position="61"/>
        <end position="253"/>
    </location>
</feature>
<sequence>MRQSQRERFFAQLLVYSLFLCLYVYIVTDIRPVHQTFGVHSTIFDQTSAEEFPDANFDKRFSDVATIGEFWEYSEQVLFPALYSSEYFNGDPKAFDGRFSNTIAGYNTLIMPLRLRSVRVQNSSCDNVRAFTKTCWGRYSADTALREPFGAEYGNSYKTDLVQWSGYEGFGEDYGTEGYVVDIPLQEAGQPTGWAAQLKALKGAKWIDESTRAVSIHAGFYNANLDIHTYVRWSVDISPSGRFQPWTTMWSLRLNPYSRQSDTIRLVAEGVFVVLLLGYLVVELSEMRKLRWGYFLEIPNWIDMINYGLYIAVIVVWVDFVLAYVVEDKGYAAKFSSRLTEYDEEFAQIAGIFRASTQLAAFNIVWAVVKVFKYLQLFPSVMLLWEALANSMVEIVPFFMVIVMSIVAFTFAAHWTFGHYVLEFHSFTRSFFMLVRTVVAQNSLPYDLMRESSPTMAVIFVLLWTVVMLLIIVNMFVGIITDSHDFVMSQHHLEQSRMLHRIGNSANVDFFRATLNRGIGALSRNLEKAGQSVSSTPTVIFKDNPKRKANKEDPTIFDPENRAQLKKIHNVIRGVDTKDAEAVRQMMVHEEVDKLTAADLANTVFAKDPTKAHDFLDSIIGIQIVQESIRSIEARELQEQQRVSELTSTVDRLVRETQAVTEALSTAPQLDTEAGVEKFLELQGVKTLQHTTSKS</sequence>
<feature type="transmembrane region" description="Helical" evidence="8">
    <location>
        <begin position="266"/>
        <end position="284"/>
    </location>
</feature>
<evidence type="ECO:0000256" key="3">
    <source>
        <dbReference type="ARBA" id="ARBA00022692"/>
    </source>
</evidence>
<evidence type="ECO:0000256" key="6">
    <source>
        <dbReference type="ARBA" id="ARBA00023180"/>
    </source>
</evidence>
<feature type="transmembrane region" description="Helical" evidence="8">
    <location>
        <begin position="393"/>
        <end position="415"/>
    </location>
</feature>
<keyword evidence="3 8" id="KW-0812">Transmembrane</keyword>
<gene>
    <name evidence="11" type="ORF">OMAR00294_LOCUS2114</name>
</gene>
<dbReference type="Pfam" id="PF20519">
    <property type="entry name" value="Polycystin_dom"/>
    <property type="match status" value="1"/>
</dbReference>
<evidence type="ECO:0000256" key="5">
    <source>
        <dbReference type="ARBA" id="ARBA00023136"/>
    </source>
</evidence>
<keyword evidence="6" id="KW-0325">Glycoprotein</keyword>
<evidence type="ECO:0000256" key="7">
    <source>
        <dbReference type="PIRSR" id="PIRSR603915-2"/>
    </source>
</evidence>
<name>A0A7S4LQ59_OXYMA</name>
<keyword evidence="5 8" id="KW-0472">Membrane</keyword>
<evidence type="ECO:0000313" key="11">
    <source>
        <dbReference type="EMBL" id="CAE0842778.1"/>
    </source>
</evidence>
<evidence type="ECO:0000256" key="4">
    <source>
        <dbReference type="ARBA" id="ARBA00022989"/>
    </source>
</evidence>
<dbReference type="PANTHER" id="PTHR10877:SF183">
    <property type="entry name" value="AT14535P-RELATED"/>
    <property type="match status" value="1"/>
</dbReference>
<evidence type="ECO:0000256" key="8">
    <source>
        <dbReference type="SAM" id="Phobius"/>
    </source>
</evidence>
<accession>A0A7S4LQ59</accession>
<dbReference type="PRINTS" id="PR01433">
    <property type="entry name" value="POLYCYSTIN2"/>
</dbReference>
<protein>
    <recommendedName>
        <fullName evidence="12">Polycystin cation channel PKD1/PKD2 domain-containing protein</fullName>
    </recommendedName>
</protein>
<feature type="transmembrane region" description="Helical" evidence="8">
    <location>
        <begin position="456"/>
        <end position="480"/>
    </location>
</feature>
<comment type="subcellular location">
    <subcellularLocation>
        <location evidence="1">Membrane</location>
        <topology evidence="1">Multi-pass membrane protein</topology>
    </subcellularLocation>
</comment>
<proteinExistence type="inferred from homology"/>
<dbReference type="InterPro" id="IPR051223">
    <property type="entry name" value="Polycystin"/>
</dbReference>
<feature type="transmembrane region" description="Helical" evidence="8">
    <location>
        <begin position="305"/>
        <end position="326"/>
    </location>
</feature>
<reference evidence="11" key="1">
    <citation type="submission" date="2021-01" db="EMBL/GenBank/DDBJ databases">
        <authorList>
            <person name="Corre E."/>
            <person name="Pelletier E."/>
            <person name="Niang G."/>
            <person name="Scheremetjew M."/>
            <person name="Finn R."/>
            <person name="Kale V."/>
            <person name="Holt S."/>
            <person name="Cochrane G."/>
            <person name="Meng A."/>
            <person name="Brown T."/>
            <person name="Cohen L."/>
        </authorList>
    </citation>
    <scope>NUCLEOTIDE SEQUENCE</scope>
    <source>
        <strain evidence="11">LB1974</strain>
    </source>
</reference>
<dbReference type="Pfam" id="PF08016">
    <property type="entry name" value="PKD_channel"/>
    <property type="match status" value="1"/>
</dbReference>
<evidence type="ECO:0008006" key="12">
    <source>
        <dbReference type="Google" id="ProtNLM"/>
    </source>
</evidence>
<feature type="transmembrane region" description="Helical" evidence="8">
    <location>
        <begin position="9"/>
        <end position="26"/>
    </location>
</feature>
<comment type="similarity">
    <text evidence="2">Belongs to the polycystin family.</text>
</comment>
<dbReference type="InterPro" id="IPR046791">
    <property type="entry name" value="Polycystin_dom"/>
</dbReference>
<evidence type="ECO:0000259" key="9">
    <source>
        <dbReference type="Pfam" id="PF08016"/>
    </source>
</evidence>
<dbReference type="AlphaFoldDB" id="A0A7S4LQ59"/>
<feature type="domain" description="Polycystin cation channel PKD1/PKD2" evidence="9">
    <location>
        <begin position="257"/>
        <end position="484"/>
    </location>
</feature>
<evidence type="ECO:0000256" key="2">
    <source>
        <dbReference type="ARBA" id="ARBA00007200"/>
    </source>
</evidence>
<feature type="disulfide bond" evidence="7">
    <location>
        <begin position="125"/>
        <end position="135"/>
    </location>
</feature>
<dbReference type="PANTHER" id="PTHR10877">
    <property type="entry name" value="POLYCYSTIN FAMILY MEMBER"/>
    <property type="match status" value="1"/>
</dbReference>
<dbReference type="GO" id="GO:0005509">
    <property type="term" value="F:calcium ion binding"/>
    <property type="evidence" value="ECO:0007669"/>
    <property type="project" value="InterPro"/>
</dbReference>
<keyword evidence="4 8" id="KW-1133">Transmembrane helix</keyword>
<dbReference type="EMBL" id="HBJB01002583">
    <property type="protein sequence ID" value="CAE0842778.1"/>
    <property type="molecule type" value="Transcribed_RNA"/>
</dbReference>
<evidence type="ECO:0000256" key="1">
    <source>
        <dbReference type="ARBA" id="ARBA00004141"/>
    </source>
</evidence>